<dbReference type="SUPFAM" id="SSF53756">
    <property type="entry name" value="UDP-Glycosyltransferase/glycogen phosphorylase"/>
    <property type="match status" value="1"/>
</dbReference>
<protein>
    <recommendedName>
        <fullName evidence="2">Glycosyl transferase family 1 domain-containing protein</fullName>
    </recommendedName>
</protein>
<reference evidence="1" key="1">
    <citation type="journal article" date="2014" name="Front. Microbiol.">
        <title>High frequency of phylogenetically diverse reductive dehalogenase-homologous genes in deep subseafloor sedimentary metagenomes.</title>
        <authorList>
            <person name="Kawai M."/>
            <person name="Futagami T."/>
            <person name="Toyoda A."/>
            <person name="Takaki Y."/>
            <person name="Nishi S."/>
            <person name="Hori S."/>
            <person name="Arai W."/>
            <person name="Tsubouchi T."/>
            <person name="Morono Y."/>
            <person name="Uchiyama I."/>
            <person name="Ito T."/>
            <person name="Fujiyama A."/>
            <person name="Inagaki F."/>
            <person name="Takami H."/>
        </authorList>
    </citation>
    <scope>NUCLEOTIDE SEQUENCE</scope>
    <source>
        <strain evidence="1">Expedition CK06-06</strain>
    </source>
</reference>
<evidence type="ECO:0000313" key="1">
    <source>
        <dbReference type="EMBL" id="GAG78144.1"/>
    </source>
</evidence>
<feature type="non-terminal residue" evidence="1">
    <location>
        <position position="1"/>
    </location>
</feature>
<dbReference type="EMBL" id="BART01017472">
    <property type="protein sequence ID" value="GAG78144.1"/>
    <property type="molecule type" value="Genomic_DNA"/>
</dbReference>
<dbReference type="AlphaFoldDB" id="X1A8X2"/>
<evidence type="ECO:0008006" key="2">
    <source>
        <dbReference type="Google" id="ProtNLM"/>
    </source>
</evidence>
<organism evidence="1">
    <name type="scientific">marine sediment metagenome</name>
    <dbReference type="NCBI Taxonomy" id="412755"/>
    <lineage>
        <taxon>unclassified sequences</taxon>
        <taxon>metagenomes</taxon>
        <taxon>ecological metagenomes</taxon>
    </lineage>
</organism>
<name>X1A8X2_9ZZZZ</name>
<gene>
    <name evidence="1" type="ORF">S01H4_33250</name>
</gene>
<accession>X1A8X2</accession>
<dbReference type="Gene3D" id="3.40.50.2000">
    <property type="entry name" value="Glycogen Phosphorylase B"/>
    <property type="match status" value="2"/>
</dbReference>
<sequence length="77" mass="8143">GTPVISTDLPGVRQPILTTGMGLTVPPRNASALSEALIEILDHPNGYGGNQQEVIDNFSPDTVAAQYEALFDQLVAH</sequence>
<comment type="caution">
    <text evidence="1">The sequence shown here is derived from an EMBL/GenBank/DDBJ whole genome shotgun (WGS) entry which is preliminary data.</text>
</comment>
<proteinExistence type="predicted"/>